<dbReference type="InterPro" id="IPR034113">
    <property type="entry name" value="SCP_GAPR1-like"/>
</dbReference>
<dbReference type="InterPro" id="IPR001283">
    <property type="entry name" value="CRISP-related"/>
</dbReference>
<dbReference type="FunFam" id="3.40.33.10:FF:000010">
    <property type="entry name" value="Predicted protein"/>
    <property type="match status" value="1"/>
</dbReference>
<feature type="region of interest" description="Disordered" evidence="1">
    <location>
        <begin position="483"/>
        <end position="525"/>
    </location>
</feature>
<dbReference type="InterPro" id="IPR014044">
    <property type="entry name" value="CAP_dom"/>
</dbReference>
<evidence type="ECO:0000256" key="1">
    <source>
        <dbReference type="SAM" id="MobiDB-lite"/>
    </source>
</evidence>
<proteinExistence type="predicted"/>
<dbReference type="SUPFAM" id="SSF55797">
    <property type="entry name" value="PR-1-like"/>
    <property type="match status" value="1"/>
</dbReference>
<feature type="compositionally biased region" description="Pro residues" evidence="1">
    <location>
        <begin position="1"/>
        <end position="17"/>
    </location>
</feature>
<feature type="compositionally biased region" description="Basic residues" evidence="1">
    <location>
        <begin position="512"/>
        <end position="521"/>
    </location>
</feature>
<dbReference type="CDD" id="cd05382">
    <property type="entry name" value="CAP_GAPR1-like"/>
    <property type="match status" value="1"/>
</dbReference>
<feature type="region of interest" description="Disordered" evidence="1">
    <location>
        <begin position="1"/>
        <end position="20"/>
    </location>
</feature>
<name>A0AAW0UEE7_SCYPA</name>
<accession>A0AAW0UEE7</accession>
<dbReference type="PANTHER" id="PTHR10334">
    <property type="entry name" value="CYSTEINE-RICH SECRETORY PROTEIN-RELATED"/>
    <property type="match status" value="1"/>
</dbReference>
<dbReference type="AlphaFoldDB" id="A0AAW0UEE7"/>
<feature type="region of interest" description="Disordered" evidence="1">
    <location>
        <begin position="315"/>
        <end position="336"/>
    </location>
</feature>
<dbReference type="Proteomes" id="UP001487740">
    <property type="component" value="Unassembled WGS sequence"/>
</dbReference>
<reference evidence="3 4" key="1">
    <citation type="submission" date="2023-03" db="EMBL/GenBank/DDBJ databases">
        <title>High-quality genome of Scylla paramamosain provides insights in environmental adaptation.</title>
        <authorList>
            <person name="Zhang L."/>
        </authorList>
    </citation>
    <scope>NUCLEOTIDE SEQUENCE [LARGE SCALE GENOMIC DNA]</scope>
    <source>
        <strain evidence="3">LZ_2023a</strain>
        <tissue evidence="3">Muscle</tissue>
    </source>
</reference>
<keyword evidence="4" id="KW-1185">Reference proteome</keyword>
<dbReference type="Gene3D" id="3.40.33.10">
    <property type="entry name" value="CAP"/>
    <property type="match status" value="1"/>
</dbReference>
<feature type="compositionally biased region" description="Gly residues" evidence="1">
    <location>
        <begin position="257"/>
        <end position="273"/>
    </location>
</feature>
<dbReference type="EMBL" id="JARAKH010000014">
    <property type="protein sequence ID" value="KAK8397230.1"/>
    <property type="molecule type" value="Genomic_DNA"/>
</dbReference>
<feature type="domain" description="SCP" evidence="2">
    <location>
        <begin position="56"/>
        <end position="190"/>
    </location>
</feature>
<dbReference type="InterPro" id="IPR035940">
    <property type="entry name" value="CAP_sf"/>
</dbReference>
<gene>
    <name evidence="3" type="ORF">O3P69_004741</name>
</gene>
<dbReference type="Pfam" id="PF00188">
    <property type="entry name" value="CAP"/>
    <property type="match status" value="1"/>
</dbReference>
<feature type="region of interest" description="Disordered" evidence="1">
    <location>
        <begin position="253"/>
        <end position="273"/>
    </location>
</feature>
<sequence length="552" mass="58494">MPSSTPPPRPPPPPPIVTRPAADRTQMISLLTKVWSGRGASVQERGTGEVEWAHSQFVLECVSEHNRFRALHDAPPLVLSEQLCLDAQSWANRLAHFGLLEYSTEHGRGENILTSTTKDILSGTAVVGAWYETGRNFKYNVPGPADLAQAGPFSQVVWQSTRSVGVGVARSSDGRTVVVARYWPPGNLGGAFGSNVKPPKGEVRARTPQGTPIVSRTRQEAKLYVKTALEPPGKAKRTDRDWLAGALRLPSVRKASAGGGSGGGGGRGGSGGEAGHTILGVGAGPGLAATLASCRNGAARTCRLVPVCCVPPPRRGEERWARPSTRPPSRLTRQPVSVMEASPAAHPEMLPLKLTPETPRRPLLRAAPLAFAQDGRAGQAGGGRLPQGDGHLTVRWMRLPSLRLPAPLLPAAARRVLAPQRALAPAGGGGRGRGYTLVLKDPLRCGAWWWWWWCSTGPVQASCGGGGGGGAGAPRCQGRLVDASRAAPRRRPRLPPPPPLSLSDSRNSTLAARRRQRRGGAPRRPFPFPLLHCFLAPRTAPPGARTPSNTAC</sequence>
<evidence type="ECO:0000313" key="3">
    <source>
        <dbReference type="EMBL" id="KAK8397230.1"/>
    </source>
</evidence>
<protein>
    <recommendedName>
        <fullName evidence="2">SCP domain-containing protein</fullName>
    </recommendedName>
</protein>
<comment type="caution">
    <text evidence="3">The sequence shown here is derived from an EMBL/GenBank/DDBJ whole genome shotgun (WGS) entry which is preliminary data.</text>
</comment>
<organism evidence="3 4">
    <name type="scientific">Scylla paramamosain</name>
    <name type="common">Mud crab</name>
    <dbReference type="NCBI Taxonomy" id="85552"/>
    <lineage>
        <taxon>Eukaryota</taxon>
        <taxon>Metazoa</taxon>
        <taxon>Ecdysozoa</taxon>
        <taxon>Arthropoda</taxon>
        <taxon>Crustacea</taxon>
        <taxon>Multicrustacea</taxon>
        <taxon>Malacostraca</taxon>
        <taxon>Eumalacostraca</taxon>
        <taxon>Eucarida</taxon>
        <taxon>Decapoda</taxon>
        <taxon>Pleocyemata</taxon>
        <taxon>Brachyura</taxon>
        <taxon>Eubrachyura</taxon>
        <taxon>Portunoidea</taxon>
        <taxon>Portunidae</taxon>
        <taxon>Portuninae</taxon>
        <taxon>Scylla</taxon>
    </lineage>
</organism>
<evidence type="ECO:0000313" key="4">
    <source>
        <dbReference type="Proteomes" id="UP001487740"/>
    </source>
</evidence>
<feature type="compositionally biased region" description="Low complexity" evidence="1">
    <location>
        <begin position="322"/>
        <end position="335"/>
    </location>
</feature>
<evidence type="ECO:0000259" key="2">
    <source>
        <dbReference type="SMART" id="SM00198"/>
    </source>
</evidence>
<dbReference type="SMART" id="SM00198">
    <property type="entry name" value="SCP"/>
    <property type="match status" value="1"/>
</dbReference>